<dbReference type="GO" id="GO:0005794">
    <property type="term" value="C:Golgi apparatus"/>
    <property type="evidence" value="ECO:0007669"/>
    <property type="project" value="TreeGrafter"/>
</dbReference>
<keyword evidence="1" id="KW-0812">Transmembrane</keyword>
<dbReference type="AlphaFoldDB" id="A0A9J5XXH2"/>
<dbReference type="EMBL" id="JACXVP010000008">
    <property type="protein sequence ID" value="KAG5592319.1"/>
    <property type="molecule type" value="Genomic_DNA"/>
</dbReference>
<gene>
    <name evidence="3" type="ORF">H5410_042833</name>
</gene>
<dbReference type="Pfam" id="PF03407">
    <property type="entry name" value="Nucleotid_trans"/>
    <property type="match status" value="1"/>
</dbReference>
<feature type="domain" description="Nucleotide-diphospho-sugar transferase" evidence="2">
    <location>
        <begin position="151"/>
        <end position="375"/>
    </location>
</feature>
<evidence type="ECO:0000259" key="2">
    <source>
        <dbReference type="Pfam" id="PF03407"/>
    </source>
</evidence>
<accession>A0A9J5XXH2</accession>
<dbReference type="GO" id="GO:0052325">
    <property type="term" value="P:cell wall pectin biosynthetic process"/>
    <property type="evidence" value="ECO:0007669"/>
    <property type="project" value="TreeGrafter"/>
</dbReference>
<comment type="caution">
    <text evidence="3">The sequence shown here is derived from an EMBL/GenBank/DDBJ whole genome shotgun (WGS) entry which is preliminary data.</text>
</comment>
<keyword evidence="4" id="KW-1185">Reference proteome</keyword>
<evidence type="ECO:0000256" key="1">
    <source>
        <dbReference type="SAM" id="Phobius"/>
    </source>
</evidence>
<proteinExistence type="predicted"/>
<dbReference type="GO" id="GO:0052636">
    <property type="term" value="F:arabinosyltransferase activity"/>
    <property type="evidence" value="ECO:0007669"/>
    <property type="project" value="TreeGrafter"/>
</dbReference>
<evidence type="ECO:0000313" key="4">
    <source>
        <dbReference type="Proteomes" id="UP000824120"/>
    </source>
</evidence>
<sequence length="699" mass="79435">MAWENPFKEMANSKPLFLTIYATVLIGIVFSSVYVFSAIYSSPNSTFSLSMAPSTSSDEKAEPSVQASNFSHRQVDDASIPVKPQHPSKLLKPIWKVPPAGSKMLDLETFKLSKELVQERVTDNIVVVTFGNYAFMDFILTWVKHLTDMGVENLLVGAMDTKLLEALYWKGVPAFDMGSHMSTVDVGWGSPTFHKMGREKVVLIDSILPYGFELLMCDTDMVWLKNPLPYIARFPEADVLTSTDQVVPTVTDDRLDLWQQVGAAYNIGIFHWRATESAKKLAREWKEMILADDKIWDQNGFNELVHRQLGPSVDDDSGLVYAYDGNLKLGLLPASIFCSGHTYFVQSMFQHLRLEAYAVHTTFQYAGTEGKRHRLREGKVFYDPPEYYNPPGGLLTFKPSIPKNLLLDGEHTIDTHFTLVNYQMKQIRTALAVASVLNRTLVMPPLWCRLDRLWFGHPGILPGSLTRPPFVCPLDHVFEVNEGSLCSYNSVALWSALIYILVHCSEVIRWSMMRLMKSRCWVSLVVGSFKECLSLEALKISGEINVMLKEMANEEFGPGINIREYSLFENPSMSQEVKKSWLDVHLCQEGSPGCQVNSTSQSGVLKLPKHSTEETLKTAFSKFKDVKVIQFSSMQDAFDRFTDKTREEQFRNRVKRYVGIWCCVETHTPGHIYYDMYWDEKPGWKAAPPNSTKDDHPPW</sequence>
<feature type="transmembrane region" description="Helical" evidence="1">
    <location>
        <begin position="16"/>
        <end position="40"/>
    </location>
</feature>
<reference evidence="3 4" key="1">
    <citation type="submission" date="2020-09" db="EMBL/GenBank/DDBJ databases">
        <title>De no assembly of potato wild relative species, Solanum commersonii.</title>
        <authorList>
            <person name="Cho K."/>
        </authorList>
    </citation>
    <scope>NUCLEOTIDE SEQUENCE [LARGE SCALE GENOMIC DNA]</scope>
    <source>
        <strain evidence="3">LZ3.2</strain>
        <tissue evidence="3">Leaf</tissue>
    </source>
</reference>
<organism evidence="3 4">
    <name type="scientific">Solanum commersonii</name>
    <name type="common">Commerson's wild potato</name>
    <name type="synonym">Commerson's nightshade</name>
    <dbReference type="NCBI Taxonomy" id="4109"/>
    <lineage>
        <taxon>Eukaryota</taxon>
        <taxon>Viridiplantae</taxon>
        <taxon>Streptophyta</taxon>
        <taxon>Embryophyta</taxon>
        <taxon>Tracheophyta</taxon>
        <taxon>Spermatophyta</taxon>
        <taxon>Magnoliopsida</taxon>
        <taxon>eudicotyledons</taxon>
        <taxon>Gunneridae</taxon>
        <taxon>Pentapetalae</taxon>
        <taxon>asterids</taxon>
        <taxon>lamiids</taxon>
        <taxon>Solanales</taxon>
        <taxon>Solanaceae</taxon>
        <taxon>Solanoideae</taxon>
        <taxon>Solaneae</taxon>
        <taxon>Solanum</taxon>
    </lineage>
</organism>
<dbReference type="InterPro" id="IPR053250">
    <property type="entry name" value="Glycosyltransferase_77"/>
</dbReference>
<name>A0A9J5XXH2_SOLCO</name>
<dbReference type="PANTHER" id="PTHR46936">
    <property type="entry name" value="ARABINOSYLTRANSFERASE XEG113"/>
    <property type="match status" value="1"/>
</dbReference>
<dbReference type="PANTHER" id="PTHR46936:SF1">
    <property type="entry name" value="ARABINOSYLTRANSFERASE XEG113"/>
    <property type="match status" value="1"/>
</dbReference>
<keyword evidence="1" id="KW-1133">Transmembrane helix</keyword>
<protein>
    <recommendedName>
        <fullName evidence="2">Nucleotide-diphospho-sugar transferase domain-containing protein</fullName>
    </recommendedName>
</protein>
<dbReference type="Proteomes" id="UP000824120">
    <property type="component" value="Chromosome 8"/>
</dbReference>
<keyword evidence="1" id="KW-0472">Membrane</keyword>
<dbReference type="OrthoDB" id="540503at2759"/>
<evidence type="ECO:0000313" key="3">
    <source>
        <dbReference type="EMBL" id="KAG5592319.1"/>
    </source>
</evidence>
<dbReference type="InterPro" id="IPR005069">
    <property type="entry name" value="Nucl-diP-sugar_transferase"/>
</dbReference>